<dbReference type="Pfam" id="PF17820">
    <property type="entry name" value="PDZ_6"/>
    <property type="match status" value="1"/>
</dbReference>
<evidence type="ECO:0000259" key="5">
    <source>
        <dbReference type="Pfam" id="PF17820"/>
    </source>
</evidence>
<comment type="caution">
    <text evidence="7">The sequence shown here is derived from an EMBL/GenBank/DDBJ whole genome shotgun (WGS) entry which is preliminary data.</text>
</comment>
<proteinExistence type="inferred from homology"/>
<evidence type="ECO:0000256" key="2">
    <source>
        <dbReference type="ARBA" id="ARBA00023186"/>
    </source>
</evidence>
<name>A0A8H3EUL0_9LECA</name>
<dbReference type="Pfam" id="PF18265">
    <property type="entry name" value="Nas2_N"/>
    <property type="match status" value="1"/>
</dbReference>
<evidence type="ECO:0000256" key="4">
    <source>
        <dbReference type="SAM" id="MobiDB-lite"/>
    </source>
</evidence>
<dbReference type="GO" id="GO:0005634">
    <property type="term" value="C:nucleus"/>
    <property type="evidence" value="ECO:0007669"/>
    <property type="project" value="TreeGrafter"/>
</dbReference>
<dbReference type="FunFam" id="2.30.42.10:FF:000107">
    <property type="entry name" value="26S proteasome non-ATPase regulatory subunit 9"/>
    <property type="match status" value="1"/>
</dbReference>
<dbReference type="GO" id="GO:0070682">
    <property type="term" value="P:proteasome regulatory particle assembly"/>
    <property type="evidence" value="ECO:0007669"/>
    <property type="project" value="InterPro"/>
</dbReference>
<dbReference type="InterPro" id="IPR035269">
    <property type="entry name" value="PSMD9"/>
</dbReference>
<evidence type="ECO:0000256" key="3">
    <source>
        <dbReference type="ARBA" id="ARBA00068021"/>
    </source>
</evidence>
<evidence type="ECO:0000313" key="8">
    <source>
        <dbReference type="Proteomes" id="UP000664521"/>
    </source>
</evidence>
<feature type="compositionally biased region" description="Low complexity" evidence="4">
    <location>
        <begin position="118"/>
        <end position="133"/>
    </location>
</feature>
<keyword evidence="2" id="KW-0143">Chaperone</keyword>
<dbReference type="InterPro" id="IPR036034">
    <property type="entry name" value="PDZ_sf"/>
</dbReference>
<gene>
    <name evidence="7" type="primary">NAS2_1</name>
    <name evidence="7" type="ORF">HETSPECPRED_001258</name>
</gene>
<organism evidence="7 8">
    <name type="scientific">Heterodermia speciosa</name>
    <dbReference type="NCBI Taxonomy" id="116794"/>
    <lineage>
        <taxon>Eukaryota</taxon>
        <taxon>Fungi</taxon>
        <taxon>Dikarya</taxon>
        <taxon>Ascomycota</taxon>
        <taxon>Pezizomycotina</taxon>
        <taxon>Lecanoromycetes</taxon>
        <taxon>OSLEUM clade</taxon>
        <taxon>Lecanoromycetidae</taxon>
        <taxon>Caliciales</taxon>
        <taxon>Physciaceae</taxon>
        <taxon>Heterodermia</taxon>
    </lineage>
</organism>
<dbReference type="AlphaFoldDB" id="A0A8H3EUL0"/>
<protein>
    <recommendedName>
        <fullName evidence="3">Probable 26S proteasome regulatory subunit p27</fullName>
    </recommendedName>
</protein>
<dbReference type="Gene3D" id="2.30.42.10">
    <property type="match status" value="1"/>
</dbReference>
<evidence type="ECO:0000256" key="1">
    <source>
        <dbReference type="ARBA" id="ARBA00005256"/>
    </source>
</evidence>
<dbReference type="InterPro" id="IPR041489">
    <property type="entry name" value="PDZ_6"/>
</dbReference>
<dbReference type="OrthoDB" id="72325at2759"/>
<dbReference type="PANTHER" id="PTHR12651:SF1">
    <property type="entry name" value="26S PROTEASOME NON-ATPASE REGULATORY SUBUNIT 9"/>
    <property type="match status" value="1"/>
</dbReference>
<dbReference type="SUPFAM" id="SSF50156">
    <property type="entry name" value="PDZ domain-like"/>
    <property type="match status" value="1"/>
</dbReference>
<dbReference type="Proteomes" id="UP000664521">
    <property type="component" value="Unassembled WGS sequence"/>
</dbReference>
<keyword evidence="7" id="KW-0647">Proteasome</keyword>
<dbReference type="GO" id="GO:0005737">
    <property type="term" value="C:cytoplasm"/>
    <property type="evidence" value="ECO:0007669"/>
    <property type="project" value="TreeGrafter"/>
</dbReference>
<keyword evidence="8" id="KW-1185">Reference proteome</keyword>
<accession>A0A8H3EUL0</accession>
<dbReference type="EMBL" id="CAJPDS010000012">
    <property type="protein sequence ID" value="CAF9912934.1"/>
    <property type="molecule type" value="Genomic_DNA"/>
</dbReference>
<feature type="region of interest" description="Disordered" evidence="4">
    <location>
        <begin position="118"/>
        <end position="139"/>
    </location>
</feature>
<dbReference type="InterPro" id="IPR040815">
    <property type="entry name" value="Nas2_N"/>
</dbReference>
<evidence type="ECO:0000259" key="6">
    <source>
        <dbReference type="Pfam" id="PF18265"/>
    </source>
</evidence>
<dbReference type="GO" id="GO:0000502">
    <property type="term" value="C:proteasome complex"/>
    <property type="evidence" value="ECO:0007669"/>
    <property type="project" value="UniProtKB-KW"/>
</dbReference>
<reference evidence="7" key="1">
    <citation type="submission" date="2021-03" db="EMBL/GenBank/DDBJ databases">
        <authorList>
            <person name="Tagirdzhanova G."/>
        </authorList>
    </citation>
    <scope>NUCLEOTIDE SEQUENCE</scope>
</reference>
<feature type="domain" description="PDZ" evidence="5">
    <location>
        <begin position="151"/>
        <end position="206"/>
    </location>
</feature>
<evidence type="ECO:0000313" key="7">
    <source>
        <dbReference type="EMBL" id="CAF9912934.1"/>
    </source>
</evidence>
<feature type="compositionally biased region" description="Low complexity" evidence="4">
    <location>
        <begin position="9"/>
        <end position="24"/>
    </location>
</feature>
<comment type="similarity">
    <text evidence="1">Belongs to the proteasome subunit p27 family.</text>
</comment>
<sequence length="239" mass="25907">MGLHMDNIHTPSVPSAPTSSSHPPKSSDADKTPLLDLIADKDRVEGELKALMGVLQSHNANMTTPLTTFDGFPRSDLDVAQIRTTRARIIRLRNDYKALMSRIETGLHAHHASIQASALSAAPSSTSSVPGSSNQPTEGQANVIETPFAKVNSVVEGSPAHTAGLRAGDRIRTFGAANWMNHEKLTKVADVVRRSEGRNVLVKIIRGEEPEQKQELRLQLTPKRDWGGRGLLGCHLLPI</sequence>
<dbReference type="PANTHER" id="PTHR12651">
    <property type="entry name" value="26S PROTEASOME NON-ATPASE REGULATORY SUBUNIT 9"/>
    <property type="match status" value="1"/>
</dbReference>
<feature type="region of interest" description="Disordered" evidence="4">
    <location>
        <begin position="1"/>
        <end position="32"/>
    </location>
</feature>
<dbReference type="Gene3D" id="6.10.140.1710">
    <property type="match status" value="1"/>
</dbReference>
<feature type="domain" description="Nas2 N-terminal" evidence="6">
    <location>
        <begin position="35"/>
        <end position="112"/>
    </location>
</feature>